<sequence length="188" mass="21078">MTHSNNPKNAIIVRSASELREWLKTNGERDAGVWIVSFKKEHEDFVSYGDIRDEALCFGWVDSKSDAVDENRTAVWLSPRRKGSPWSGVNKERVVVLRRSGRMTSRGERAIEQAKEEGSWSILDDASALIVSDDLAQAMEQAGVRAEYDKLAPSKQRSMLEGIALAKTNKTREARINRIVRECQVSGG</sequence>
<evidence type="ECO:0000313" key="2">
    <source>
        <dbReference type="Proteomes" id="UP000473531"/>
    </source>
</evidence>
<dbReference type="Pfam" id="PF13376">
    <property type="entry name" value="OmdA"/>
    <property type="match status" value="1"/>
</dbReference>
<name>A0A6L7GLG7_9SPHN</name>
<keyword evidence="2" id="KW-1185">Reference proteome</keyword>
<comment type="caution">
    <text evidence="1">The sequence shown here is derived from an EMBL/GenBank/DDBJ whole genome shotgun (WGS) entry which is preliminary data.</text>
</comment>
<dbReference type="RefSeq" id="WP_160602207.1">
    <property type="nucleotide sequence ID" value="NZ_WTYU01000002.1"/>
</dbReference>
<gene>
    <name evidence="1" type="ORF">GRI44_13260</name>
</gene>
<dbReference type="EMBL" id="WTYU01000002">
    <property type="protein sequence ID" value="MXP15718.1"/>
    <property type="molecule type" value="Genomic_DNA"/>
</dbReference>
<dbReference type="Proteomes" id="UP000473531">
    <property type="component" value="Unassembled WGS sequence"/>
</dbReference>
<evidence type="ECO:0008006" key="3">
    <source>
        <dbReference type="Google" id="ProtNLM"/>
    </source>
</evidence>
<protein>
    <recommendedName>
        <fullName evidence="3">YdeI/OmpD-associated family protein</fullName>
    </recommendedName>
</protein>
<proteinExistence type="predicted"/>
<reference evidence="1 2" key="1">
    <citation type="submission" date="2019-12" db="EMBL/GenBank/DDBJ databases">
        <title>Genomic-based taxomic classification of the family Erythrobacteraceae.</title>
        <authorList>
            <person name="Xu L."/>
        </authorList>
    </citation>
    <scope>NUCLEOTIDE SEQUENCE [LARGE SCALE GENOMIC DNA]</scope>
    <source>
        <strain evidence="1 2">KCTC 52259</strain>
    </source>
</reference>
<dbReference type="OrthoDB" id="9796999at2"/>
<accession>A0A6L7GLG7</accession>
<dbReference type="AlphaFoldDB" id="A0A6L7GLG7"/>
<evidence type="ECO:0000313" key="1">
    <source>
        <dbReference type="EMBL" id="MXP15718.1"/>
    </source>
</evidence>
<organism evidence="1 2">
    <name type="scientific">Allopontixanthobacter confluentis</name>
    <dbReference type="NCBI Taxonomy" id="1849021"/>
    <lineage>
        <taxon>Bacteria</taxon>
        <taxon>Pseudomonadati</taxon>
        <taxon>Pseudomonadota</taxon>
        <taxon>Alphaproteobacteria</taxon>
        <taxon>Sphingomonadales</taxon>
        <taxon>Erythrobacteraceae</taxon>
        <taxon>Allopontixanthobacter</taxon>
    </lineage>
</organism>